<evidence type="ECO:0000256" key="13">
    <source>
        <dbReference type="ARBA" id="ARBA00073820"/>
    </source>
</evidence>
<organism evidence="15 16">
    <name type="scientific">Periconia macrospinosa</name>
    <dbReference type="NCBI Taxonomy" id="97972"/>
    <lineage>
        <taxon>Eukaryota</taxon>
        <taxon>Fungi</taxon>
        <taxon>Dikarya</taxon>
        <taxon>Ascomycota</taxon>
        <taxon>Pezizomycotina</taxon>
        <taxon>Dothideomycetes</taxon>
        <taxon>Pleosporomycetidae</taxon>
        <taxon>Pleosporales</taxon>
        <taxon>Massarineae</taxon>
        <taxon>Periconiaceae</taxon>
        <taxon>Periconia</taxon>
    </lineage>
</organism>
<dbReference type="GO" id="GO:1990904">
    <property type="term" value="C:ribonucleoprotein complex"/>
    <property type="evidence" value="ECO:0007669"/>
    <property type="project" value="UniProtKB-KW"/>
</dbReference>
<evidence type="ECO:0000256" key="11">
    <source>
        <dbReference type="ARBA" id="ARBA00035183"/>
    </source>
</evidence>
<evidence type="ECO:0000256" key="4">
    <source>
        <dbReference type="ARBA" id="ARBA00008860"/>
    </source>
</evidence>
<dbReference type="GO" id="GO:0005634">
    <property type="term" value="C:nucleus"/>
    <property type="evidence" value="ECO:0007669"/>
    <property type="project" value="UniProtKB-ARBA"/>
</dbReference>
<evidence type="ECO:0000256" key="2">
    <source>
        <dbReference type="ARBA" id="ARBA00004496"/>
    </source>
</evidence>
<evidence type="ECO:0000256" key="6">
    <source>
        <dbReference type="ARBA" id="ARBA00022490"/>
    </source>
</evidence>
<evidence type="ECO:0000256" key="3">
    <source>
        <dbReference type="ARBA" id="ARBA00005665"/>
    </source>
</evidence>
<keyword evidence="9" id="KW-0687">Ribonucleoprotein</keyword>
<evidence type="ECO:0000256" key="9">
    <source>
        <dbReference type="ARBA" id="ARBA00023274"/>
    </source>
</evidence>
<proteinExistence type="inferred from homology"/>
<dbReference type="FunFam" id="3.90.640.10:FF:000014">
    <property type="entry name" value="Putative actin-related protein 6"/>
    <property type="match status" value="1"/>
</dbReference>
<accession>A0A2V1E681</accession>
<keyword evidence="8" id="KW-0496">Mitochondrion</keyword>
<dbReference type="Gene3D" id="3.90.640.10">
    <property type="entry name" value="Actin, Chain A, domain 4"/>
    <property type="match status" value="1"/>
</dbReference>
<evidence type="ECO:0000256" key="12">
    <source>
        <dbReference type="ARBA" id="ARBA00063309"/>
    </source>
</evidence>
<feature type="compositionally biased region" description="Low complexity" evidence="14">
    <location>
        <begin position="833"/>
        <end position="857"/>
    </location>
</feature>
<dbReference type="GO" id="GO:0005739">
    <property type="term" value="C:mitochondrion"/>
    <property type="evidence" value="ECO:0007669"/>
    <property type="project" value="UniProtKB-SubCell"/>
</dbReference>
<dbReference type="Proteomes" id="UP000244855">
    <property type="component" value="Unassembled WGS sequence"/>
</dbReference>
<comment type="similarity">
    <text evidence="4">Belongs to the mitochondrion-specific ribosomal protein mL50 family.</text>
</comment>
<feature type="region of interest" description="Disordered" evidence="14">
    <location>
        <begin position="538"/>
        <end position="559"/>
    </location>
</feature>
<evidence type="ECO:0000256" key="10">
    <source>
        <dbReference type="ARBA" id="ARBA00025222"/>
    </source>
</evidence>
<dbReference type="InterPro" id="IPR043129">
    <property type="entry name" value="ATPase_NBD"/>
</dbReference>
<feature type="compositionally biased region" description="Basic and acidic residues" evidence="14">
    <location>
        <begin position="861"/>
        <end position="874"/>
    </location>
</feature>
<name>A0A2V1E681_9PLEO</name>
<dbReference type="Gene3D" id="3.30.420.40">
    <property type="match status" value="2"/>
</dbReference>
<evidence type="ECO:0000256" key="7">
    <source>
        <dbReference type="ARBA" id="ARBA00022980"/>
    </source>
</evidence>
<dbReference type="CDD" id="cd10210">
    <property type="entry name" value="ASKHA_NBD_Arp6"/>
    <property type="match status" value="1"/>
</dbReference>
<dbReference type="InterPro" id="IPR018305">
    <property type="entry name" value="Ribosomal_m50"/>
</dbReference>
<comment type="similarity">
    <text evidence="3">Belongs to the actin family. ARP6 subfamily.</text>
</comment>
<reference evidence="15 16" key="1">
    <citation type="journal article" date="2018" name="Sci. Rep.">
        <title>Comparative genomics provides insights into the lifestyle and reveals functional heterogeneity of dark septate endophytic fungi.</title>
        <authorList>
            <person name="Knapp D.G."/>
            <person name="Nemeth J.B."/>
            <person name="Barry K."/>
            <person name="Hainaut M."/>
            <person name="Henrissat B."/>
            <person name="Johnson J."/>
            <person name="Kuo A."/>
            <person name="Lim J.H.P."/>
            <person name="Lipzen A."/>
            <person name="Nolan M."/>
            <person name="Ohm R.A."/>
            <person name="Tamas L."/>
            <person name="Grigoriev I.V."/>
            <person name="Spatafora J.W."/>
            <person name="Nagy L.G."/>
            <person name="Kovacs G.M."/>
        </authorList>
    </citation>
    <scope>NUCLEOTIDE SEQUENCE [LARGE SCALE GENOMIC DNA]</scope>
    <source>
        <strain evidence="15 16">DSE2036</strain>
    </source>
</reference>
<dbReference type="GO" id="GO:0005840">
    <property type="term" value="C:ribosome"/>
    <property type="evidence" value="ECO:0007669"/>
    <property type="project" value="UniProtKB-KW"/>
</dbReference>
<keyword evidence="16" id="KW-1185">Reference proteome</keyword>
<comment type="subcellular location">
    <subcellularLocation>
        <location evidence="2">Cytoplasm</location>
    </subcellularLocation>
    <subcellularLocation>
        <location evidence="1">Mitochondrion</location>
    </subcellularLocation>
</comment>
<dbReference type="Gene3D" id="2.30.36.70">
    <property type="entry name" value="Actin, Chain A, domain 2"/>
    <property type="match status" value="1"/>
</dbReference>
<dbReference type="SUPFAM" id="SSF53067">
    <property type="entry name" value="Actin-like ATPase domain"/>
    <property type="match status" value="2"/>
</dbReference>
<feature type="region of interest" description="Disordered" evidence="14">
    <location>
        <begin position="293"/>
        <end position="315"/>
    </location>
</feature>
<dbReference type="EMBL" id="KZ805310">
    <property type="protein sequence ID" value="PVI06063.1"/>
    <property type="molecule type" value="Genomic_DNA"/>
</dbReference>
<evidence type="ECO:0000256" key="5">
    <source>
        <dbReference type="ARBA" id="ARBA00018633"/>
    </source>
</evidence>
<evidence type="ECO:0000256" key="14">
    <source>
        <dbReference type="SAM" id="MobiDB-lite"/>
    </source>
</evidence>
<dbReference type="AlphaFoldDB" id="A0A2V1E681"/>
<evidence type="ECO:0000256" key="8">
    <source>
        <dbReference type="ARBA" id="ARBA00023128"/>
    </source>
</evidence>
<dbReference type="PANTHER" id="PTHR11937">
    <property type="entry name" value="ACTIN"/>
    <property type="match status" value="1"/>
</dbReference>
<keyword evidence="6" id="KW-0963">Cytoplasm</keyword>
<evidence type="ECO:0000256" key="1">
    <source>
        <dbReference type="ARBA" id="ARBA00004173"/>
    </source>
</evidence>
<evidence type="ECO:0000313" key="15">
    <source>
        <dbReference type="EMBL" id="PVI06063.1"/>
    </source>
</evidence>
<sequence>MPPKGSKKASIVAPSQTLVLDNGAYTLKAGIISSTNANPSYDACTVIPNCIARSTRDRRTYVASELEDCKDFGELAFRRPVEKGFIVNWEAQKAIWDHEFLGNTAGEGRRGLTGIKCDPKDTNLLLTEKPNCPKELQKNCDEIVFEQFEFAAYYRCTGPALNAYHPFEPNSLFSLPQECLLIIDTSYSDTTILPVYNGQLIQTAVRRLTVGGKLLTNYLKELSSLRHYNMMEETYLLNEIKEAVSFIVPSSEQFGKHLEQTWKGRVGNKKALDSSIVLDYVLPDYERSIHGYARPHDPAQSKMRRGLQPQQGPKEDLLPLGNERFAVPELLFNPSDIGIQEVGLSGAVMEALSILPEAIKVGMLANITVVGGNSLIPGFMERLESELKTLVPSNYLLRIKRAEDPIKHTWLGAARFASHPERLKEVLVSKAEYDERGSTWLARRFAASYTHLQPDPMRRIPRPQRAIDRSLSVPNILRHQSPFSLCRATSPYPLLRTTCASFSSTPNYSFLLGKHDPKKHQQLVRRWQKRLLGDSEPIGAHVDPFDPTSPVRISPEEQGDEVEVLADDASSRELDAMYEEESDGERLRHVGGDKWVGQLEEEKLAKEFEKLTMRTYTPLTHRMADKIEDLTGTMYTLRDDNLMMAQKFHDISNKPYTNWSFGPAAPVRDLPTIRSNFHRAVIEIYALKQSGKPLDVARQANRGVYDAPKWIKDVQVVMNQEGRVLLDFPAHKNIQKLLTVMEGMPEWETEQQVVEDIEDTVEEGDLVAEEPVPQMDPDTPAFKRAAVVKQDPDSKPFDFMSNRPVPRTLTQDPIVNTAVESVESVPVGAKGISAPPTSTTDAAASASASASASTSTSGENTRPKADKLANARSNTEVKWRDLPLNEDHVKFALMKRVTQLTGLHISDPTLTSVTTFGELYQHFCAAAKPKPAKLFSYLHIVGQRQAEAKKEVVAQNAPKALPHPKTQLSTLLKLRNVEILRKKPNAKVLRTKRGLSKVISRELGKGKIGAGPSRRGGRGAMARERWYVKQETKPIEGTSVAPGFGVPVSPTAAQLLKDRTTRKKMEWFESQDKTWKQVEMLVRERKFAPTESKSSL</sequence>
<dbReference type="Pfam" id="PF10501">
    <property type="entry name" value="Ribosomal_L50"/>
    <property type="match status" value="1"/>
</dbReference>
<comment type="function">
    <text evidence="10">Component of the SWR1 complex which mediates the ATP-dependent exchange of histone H2A for the H2A variant HZT1 leading to transcriptional regulation of selected genes by chromatin remodeling. Involved in chromosome stability.</text>
</comment>
<protein>
    <recommendedName>
        <fullName evidence="5">Actin-like protein ARP6</fullName>
    </recommendedName>
    <alternativeName>
        <fullName evidence="13">Actin-like protein arp6</fullName>
    </alternativeName>
    <alternativeName>
        <fullName evidence="11">Large ribosomal subunit protein mL50</fullName>
    </alternativeName>
</protein>
<dbReference type="Pfam" id="PF00022">
    <property type="entry name" value="Actin"/>
    <property type="match status" value="1"/>
</dbReference>
<keyword evidence="7" id="KW-0689">Ribosomal protein</keyword>
<dbReference type="InterPro" id="IPR004000">
    <property type="entry name" value="Actin"/>
</dbReference>
<feature type="region of interest" description="Disordered" evidence="14">
    <location>
        <begin position="828"/>
        <end position="874"/>
    </location>
</feature>
<evidence type="ECO:0000313" key="16">
    <source>
        <dbReference type="Proteomes" id="UP000244855"/>
    </source>
</evidence>
<dbReference type="SMART" id="SM00268">
    <property type="entry name" value="ACTIN"/>
    <property type="match status" value="1"/>
</dbReference>
<comment type="subunit">
    <text evidence="12">Component of the SWR1 chromatin remodeling complex.</text>
</comment>
<dbReference type="STRING" id="97972.A0A2V1E681"/>
<dbReference type="OrthoDB" id="6220758at2759"/>
<gene>
    <name evidence="15" type="ORF">DM02DRAFT_582962</name>
</gene>